<dbReference type="EMBL" id="CP024091">
    <property type="protein sequence ID" value="ATP56541.1"/>
    <property type="molecule type" value="Genomic_DNA"/>
</dbReference>
<evidence type="ECO:0000313" key="2">
    <source>
        <dbReference type="EMBL" id="ATP56541.1"/>
    </source>
</evidence>
<keyword evidence="3" id="KW-1185">Reference proteome</keyword>
<gene>
    <name evidence="2" type="ORF">CPT03_08665</name>
</gene>
<dbReference type="AlphaFoldDB" id="A0A2D1U4K5"/>
<protein>
    <recommendedName>
        <fullName evidence="1">PhnB-like domain-containing protein</fullName>
    </recommendedName>
</protein>
<dbReference type="CDD" id="cd06588">
    <property type="entry name" value="PhnB_like"/>
    <property type="match status" value="2"/>
</dbReference>
<evidence type="ECO:0000313" key="3">
    <source>
        <dbReference type="Proteomes" id="UP000223749"/>
    </source>
</evidence>
<dbReference type="KEGG" id="pgs:CPT03_08665"/>
<feature type="domain" description="PhnB-like" evidence="1">
    <location>
        <begin position="125"/>
        <end position="246"/>
    </location>
</feature>
<evidence type="ECO:0000259" key="1">
    <source>
        <dbReference type="Pfam" id="PF06983"/>
    </source>
</evidence>
<dbReference type="OrthoDB" id="9806473at2"/>
<dbReference type="Gene3D" id="3.10.180.10">
    <property type="entry name" value="2,3-Dihydroxybiphenyl 1,2-Dioxygenase, domain 1"/>
    <property type="match status" value="2"/>
</dbReference>
<name>A0A2D1U4K5_9SPHI</name>
<organism evidence="2 3">
    <name type="scientific">Pedobacter ginsengisoli</name>
    <dbReference type="NCBI Taxonomy" id="363852"/>
    <lineage>
        <taxon>Bacteria</taxon>
        <taxon>Pseudomonadati</taxon>
        <taxon>Bacteroidota</taxon>
        <taxon>Sphingobacteriia</taxon>
        <taxon>Sphingobacteriales</taxon>
        <taxon>Sphingobacteriaceae</taxon>
        <taxon>Pedobacter</taxon>
    </lineage>
</organism>
<dbReference type="RefSeq" id="WP_099438483.1">
    <property type="nucleotide sequence ID" value="NZ_CP024091.1"/>
</dbReference>
<dbReference type="PANTHER" id="PTHR33990">
    <property type="entry name" value="PROTEIN YJDN-RELATED"/>
    <property type="match status" value="1"/>
</dbReference>
<dbReference type="Proteomes" id="UP000223749">
    <property type="component" value="Chromosome"/>
</dbReference>
<dbReference type="InterPro" id="IPR029068">
    <property type="entry name" value="Glyas_Bleomycin-R_OHBP_Dase"/>
</dbReference>
<dbReference type="Pfam" id="PF06983">
    <property type="entry name" value="3-dmu-9_3-mt"/>
    <property type="match status" value="2"/>
</dbReference>
<accession>A0A2D1U4K5</accession>
<sequence>MKNLIYPCLTIRGKIGEASDFYIQTFGDGKISETSPIVIQIELSGQKFMLLNDGPASSPNPSISFMVLCESAQEAEKYWNKLVAGGSVLMPLDSYDWSPKYGWVQDKYGVSWQIYTGDKPDSQQQKFSPTLMFTGGEAGKAESAVHYYTDLFPQSNVEGVLKYSKEDEDKEEFVKHAQFKIKDYVLMAMDSSADHGFGFTDAISLVVECENQEEIDKYWDELTGNGGQEIACGWLVDKYGVSWQIIPKDIVKLVTDPVRGEKAMGALMKMKKLIIADLENA</sequence>
<dbReference type="InterPro" id="IPR028973">
    <property type="entry name" value="PhnB-like"/>
</dbReference>
<dbReference type="SUPFAM" id="SSF54593">
    <property type="entry name" value="Glyoxalase/Bleomycin resistance protein/Dihydroxybiphenyl dioxygenase"/>
    <property type="match status" value="2"/>
</dbReference>
<proteinExistence type="predicted"/>
<feature type="domain" description="PhnB-like" evidence="1">
    <location>
        <begin position="5"/>
        <end position="114"/>
    </location>
</feature>
<reference evidence="2 3" key="1">
    <citation type="submission" date="2017-10" db="EMBL/GenBank/DDBJ databases">
        <title>Whole genome of Pedobacter ginsengisoli T01R-27 isolated from tomato rhizosphere.</title>
        <authorList>
            <person name="Weon H.-Y."/>
            <person name="Lee S.A."/>
            <person name="Sang M.K."/>
            <person name="Song J."/>
        </authorList>
    </citation>
    <scope>NUCLEOTIDE SEQUENCE [LARGE SCALE GENOMIC DNA]</scope>
    <source>
        <strain evidence="2 3">T01R-27</strain>
    </source>
</reference>